<evidence type="ECO:0000313" key="2">
    <source>
        <dbReference type="Proteomes" id="UP000256345"/>
    </source>
</evidence>
<comment type="caution">
    <text evidence="1">The sequence shown here is derived from an EMBL/GenBank/DDBJ whole genome shotgun (WGS) entry which is preliminary data.</text>
</comment>
<name>A0ABX9JTT8_9BACT</name>
<dbReference type="EMBL" id="QUMU01000010">
    <property type="protein sequence ID" value="REG27044.1"/>
    <property type="molecule type" value="Genomic_DNA"/>
</dbReference>
<evidence type="ECO:0000313" key="1">
    <source>
        <dbReference type="EMBL" id="REG27044.1"/>
    </source>
</evidence>
<sequence>MREVQRYSLVEVDPASHLVRVTRDGVPLGFTVTGVRLEAQFELGDGSGLLWMTEDSPYDEGLHVYLLGRDGGLEDALEAGATFSPGILALRSLGAEWVEFEFFQNGFLYRLEVAKQAGFRLFPPAGWKYKRRWAKHRLAVTVARKEGA</sequence>
<gene>
    <name evidence="1" type="ORF">ATI61_11050</name>
</gene>
<protein>
    <submittedName>
        <fullName evidence="1">Uncharacterized protein</fullName>
    </submittedName>
</protein>
<keyword evidence="2" id="KW-1185">Reference proteome</keyword>
<organism evidence="1 2">
    <name type="scientific">Archangium gephyra</name>
    <dbReference type="NCBI Taxonomy" id="48"/>
    <lineage>
        <taxon>Bacteria</taxon>
        <taxon>Pseudomonadati</taxon>
        <taxon>Myxococcota</taxon>
        <taxon>Myxococcia</taxon>
        <taxon>Myxococcales</taxon>
        <taxon>Cystobacterineae</taxon>
        <taxon>Archangiaceae</taxon>
        <taxon>Archangium</taxon>
    </lineage>
</organism>
<accession>A0ABX9JTT8</accession>
<reference evidence="1 2" key="1">
    <citation type="submission" date="2018-08" db="EMBL/GenBank/DDBJ databases">
        <title>Genomic Encyclopedia of Archaeal and Bacterial Type Strains, Phase II (KMG-II): from individual species to whole genera.</title>
        <authorList>
            <person name="Goeker M."/>
        </authorList>
    </citation>
    <scope>NUCLEOTIDE SEQUENCE [LARGE SCALE GENOMIC DNA]</scope>
    <source>
        <strain evidence="1 2">DSM 2261</strain>
    </source>
</reference>
<dbReference type="Proteomes" id="UP000256345">
    <property type="component" value="Unassembled WGS sequence"/>
</dbReference>
<proteinExistence type="predicted"/>